<feature type="domain" description="RES" evidence="1">
    <location>
        <begin position="19"/>
        <end position="148"/>
    </location>
</feature>
<evidence type="ECO:0000313" key="3">
    <source>
        <dbReference type="Proteomes" id="UP000706525"/>
    </source>
</evidence>
<accession>A0ABM8XMF8</accession>
<protein>
    <recommendedName>
        <fullName evidence="1">RES domain-containing protein</fullName>
    </recommendedName>
</protein>
<name>A0ABM8XMF8_9BURK</name>
<keyword evidence="3" id="KW-1185">Reference proteome</keyword>
<dbReference type="Proteomes" id="UP000706525">
    <property type="component" value="Unassembled WGS sequence"/>
</dbReference>
<dbReference type="InterPro" id="IPR014914">
    <property type="entry name" value="RES_dom"/>
</dbReference>
<evidence type="ECO:0000313" key="2">
    <source>
        <dbReference type="EMBL" id="CAG9181422.1"/>
    </source>
</evidence>
<dbReference type="SMART" id="SM00953">
    <property type="entry name" value="RES"/>
    <property type="match status" value="1"/>
</dbReference>
<organism evidence="2 3">
    <name type="scientific">Cupriavidus pampae</name>
    <dbReference type="NCBI Taxonomy" id="659251"/>
    <lineage>
        <taxon>Bacteria</taxon>
        <taxon>Pseudomonadati</taxon>
        <taxon>Pseudomonadota</taxon>
        <taxon>Betaproteobacteria</taxon>
        <taxon>Burkholderiales</taxon>
        <taxon>Burkholderiaceae</taxon>
        <taxon>Cupriavidus</taxon>
    </lineage>
</organism>
<proteinExistence type="predicted"/>
<gene>
    <name evidence="2" type="ORF">LMG32289_04825</name>
</gene>
<evidence type="ECO:0000259" key="1">
    <source>
        <dbReference type="SMART" id="SM00953"/>
    </source>
</evidence>
<dbReference type="EMBL" id="CAJZAG010000010">
    <property type="protein sequence ID" value="CAG9181422.1"/>
    <property type="molecule type" value="Genomic_DNA"/>
</dbReference>
<sequence length="202" mass="22064">MTVSVWRIARETPEYASDAMTGDGARIGGGRWNPRGMPVVYTACNVSLACLESSAHLSAASTQRDRFLIRIDVPIAIWERARVLTCETAPVGWDAVPAALTSLDLGRKWLLDPEGPALLRVPSSVIPEESNILINPSHPDAKELKTVKLRLWHYDDRVFGNIPDVGVPIFNDGKLVIEADVNLYMVAHARDRPGASGHAHPA</sequence>
<dbReference type="Pfam" id="PF08808">
    <property type="entry name" value="RES"/>
    <property type="match status" value="1"/>
</dbReference>
<reference evidence="2 3" key="1">
    <citation type="submission" date="2021-08" db="EMBL/GenBank/DDBJ databases">
        <authorList>
            <person name="Peeters C."/>
        </authorList>
    </citation>
    <scope>NUCLEOTIDE SEQUENCE [LARGE SCALE GENOMIC DNA]</scope>
    <source>
        <strain evidence="2 3">LMG 32289</strain>
    </source>
</reference>
<dbReference type="RefSeq" id="WP_223992942.1">
    <property type="nucleotide sequence ID" value="NZ_CAJZAG010000010.1"/>
</dbReference>
<comment type="caution">
    <text evidence="2">The sequence shown here is derived from an EMBL/GenBank/DDBJ whole genome shotgun (WGS) entry which is preliminary data.</text>
</comment>